<dbReference type="AlphaFoldDB" id="A0A1R3GDH5"/>
<dbReference type="OMA" id="YWRSKME"/>
<organism evidence="1 2">
    <name type="scientific">Corchorus capsularis</name>
    <name type="common">Jute</name>
    <dbReference type="NCBI Taxonomy" id="210143"/>
    <lineage>
        <taxon>Eukaryota</taxon>
        <taxon>Viridiplantae</taxon>
        <taxon>Streptophyta</taxon>
        <taxon>Embryophyta</taxon>
        <taxon>Tracheophyta</taxon>
        <taxon>Spermatophyta</taxon>
        <taxon>Magnoliopsida</taxon>
        <taxon>eudicotyledons</taxon>
        <taxon>Gunneridae</taxon>
        <taxon>Pentapetalae</taxon>
        <taxon>rosids</taxon>
        <taxon>malvids</taxon>
        <taxon>Malvales</taxon>
        <taxon>Malvaceae</taxon>
        <taxon>Grewioideae</taxon>
        <taxon>Apeibeae</taxon>
        <taxon>Corchorus</taxon>
    </lineage>
</organism>
<evidence type="ECO:0000313" key="1">
    <source>
        <dbReference type="EMBL" id="OMO56122.1"/>
    </source>
</evidence>
<keyword evidence="2" id="KW-1185">Reference proteome</keyword>
<dbReference type="Proteomes" id="UP000188268">
    <property type="component" value="Unassembled WGS sequence"/>
</dbReference>
<sequence length="134" mass="15349">MGVSLEALAMAGVDYIEWGLDVEEWERLNEQTPPHLLADEEEEEEEEFFMKGQVCNCIDNSSNSPTPSNLSEDENGSERVNYGICYPEVISSWGSIIGKIWFFLMSMEKMVRAMIKLLILVWLVELPRLNNNKS</sequence>
<proteinExistence type="predicted"/>
<gene>
    <name evidence="1" type="ORF">CCACVL1_26748</name>
</gene>
<comment type="caution">
    <text evidence="1">The sequence shown here is derived from an EMBL/GenBank/DDBJ whole genome shotgun (WGS) entry which is preliminary data.</text>
</comment>
<evidence type="ECO:0000313" key="2">
    <source>
        <dbReference type="Proteomes" id="UP000188268"/>
    </source>
</evidence>
<accession>A0A1R3GDH5</accession>
<dbReference type="OrthoDB" id="1719622at2759"/>
<dbReference type="EMBL" id="AWWV01014532">
    <property type="protein sequence ID" value="OMO56122.1"/>
    <property type="molecule type" value="Genomic_DNA"/>
</dbReference>
<reference evidence="1 2" key="1">
    <citation type="submission" date="2013-09" db="EMBL/GenBank/DDBJ databases">
        <title>Corchorus capsularis genome sequencing.</title>
        <authorList>
            <person name="Alam M."/>
            <person name="Haque M.S."/>
            <person name="Islam M.S."/>
            <person name="Emdad E.M."/>
            <person name="Islam M.M."/>
            <person name="Ahmed B."/>
            <person name="Halim A."/>
            <person name="Hossen Q.M.M."/>
            <person name="Hossain M.Z."/>
            <person name="Ahmed R."/>
            <person name="Khan M.M."/>
            <person name="Islam R."/>
            <person name="Rashid M.M."/>
            <person name="Khan S.A."/>
            <person name="Rahman M.S."/>
            <person name="Alam M."/>
        </authorList>
    </citation>
    <scope>NUCLEOTIDE SEQUENCE [LARGE SCALE GENOMIC DNA]</scope>
    <source>
        <strain evidence="2">cv. CVL-1</strain>
        <tissue evidence="1">Whole seedling</tissue>
    </source>
</reference>
<name>A0A1R3GDH5_COCAP</name>
<dbReference type="Gramene" id="OMO56122">
    <property type="protein sequence ID" value="OMO56122"/>
    <property type="gene ID" value="CCACVL1_26748"/>
</dbReference>
<protein>
    <submittedName>
        <fullName evidence="1">Uncharacterized protein</fullName>
    </submittedName>
</protein>